<evidence type="ECO:0008006" key="2">
    <source>
        <dbReference type="Google" id="ProtNLM"/>
    </source>
</evidence>
<protein>
    <recommendedName>
        <fullName evidence="2">Helix-turn-helix type 11 domain-containing protein</fullName>
    </recommendedName>
</protein>
<name>A0A382VBV2_9ZZZZ</name>
<dbReference type="AlphaFoldDB" id="A0A382VBV2"/>
<reference evidence="1" key="1">
    <citation type="submission" date="2018-05" db="EMBL/GenBank/DDBJ databases">
        <authorList>
            <person name="Lanie J.A."/>
            <person name="Ng W.-L."/>
            <person name="Kazmierczak K.M."/>
            <person name="Andrzejewski T.M."/>
            <person name="Davidsen T.M."/>
            <person name="Wayne K.J."/>
            <person name="Tettelin H."/>
            <person name="Glass J.I."/>
            <person name="Rusch D."/>
            <person name="Podicherti R."/>
            <person name="Tsui H.-C.T."/>
            <person name="Winkler M.E."/>
        </authorList>
    </citation>
    <scope>NUCLEOTIDE SEQUENCE</scope>
</reference>
<proteinExistence type="predicted"/>
<dbReference type="EMBL" id="UINC01150727">
    <property type="protein sequence ID" value="SVD43927.1"/>
    <property type="molecule type" value="Genomic_DNA"/>
</dbReference>
<evidence type="ECO:0000313" key="1">
    <source>
        <dbReference type="EMBL" id="SVD43927.1"/>
    </source>
</evidence>
<sequence length="147" mass="17433">MLKKYAATLERRGVDPCSSQILAEVLEKFPKSMTLKQLSYRTGKSERYIKSKVKSMKRDHIPIDIRRGSRSNYVSTSLFEPVSWILKEKENAEMVLEDINKIEMNGDAKVNKKRNIVKRIYREYIKDMNDLIDRWYSLRLIQDLKDD</sequence>
<gene>
    <name evidence="1" type="ORF">METZ01_LOCUS396781</name>
</gene>
<organism evidence="1">
    <name type="scientific">marine metagenome</name>
    <dbReference type="NCBI Taxonomy" id="408172"/>
    <lineage>
        <taxon>unclassified sequences</taxon>
        <taxon>metagenomes</taxon>
        <taxon>ecological metagenomes</taxon>
    </lineage>
</organism>
<accession>A0A382VBV2</accession>